<keyword evidence="2" id="KW-1185">Reference proteome</keyword>
<dbReference type="OMA" id="WAPISSY"/>
<dbReference type="GeneID" id="30972347"/>
<dbReference type="RefSeq" id="XP_020054667.1">
    <property type="nucleotide sequence ID" value="XM_020198533.1"/>
</dbReference>
<dbReference type="VEuPathDB" id="FungiDB:ASPACDRAFT_1889563"/>
<dbReference type="OrthoDB" id="4395072at2759"/>
<gene>
    <name evidence="1" type="ORF">ASPACDRAFT_1889563</name>
</gene>
<dbReference type="Proteomes" id="UP000184546">
    <property type="component" value="Unassembled WGS sequence"/>
</dbReference>
<sequence length="260" mass="29276">MASRICGSRFYVGQKGDPRREATIGGIISLYGTFYGLTVLRPFLAIPDQEAMFIEEKTPVSEEQDEEALWAPLSSYDETVNSPLCSSDVKLCPLFDFEAYDYQTDQRIGAIPDLPGLCAADPKFWHLKGNWALVRLDDQALFLNEDTTSLHSISKCSVPAGRLHVAVNHRPLRLKSRKLNVIDMPSVGRMYTLSMAGYPVDSGAWIVDMGSMSVFAVVFGWHEGKTYARPAFEVFNELFTRFWEEPLMITMKLPTEQESD</sequence>
<protein>
    <submittedName>
        <fullName evidence="1">Uncharacterized protein</fullName>
    </submittedName>
</protein>
<dbReference type="AlphaFoldDB" id="A0A1L9WQH6"/>
<dbReference type="EMBL" id="KV878980">
    <property type="protein sequence ID" value="OJJ98327.1"/>
    <property type="molecule type" value="Genomic_DNA"/>
</dbReference>
<evidence type="ECO:0000313" key="1">
    <source>
        <dbReference type="EMBL" id="OJJ98327.1"/>
    </source>
</evidence>
<proteinExistence type="predicted"/>
<reference evidence="2" key="1">
    <citation type="journal article" date="2017" name="Genome Biol.">
        <title>Comparative genomics reveals high biological diversity and specific adaptations in the industrially and medically important fungal genus Aspergillus.</title>
        <authorList>
            <person name="de Vries R.P."/>
            <person name="Riley R."/>
            <person name="Wiebenga A."/>
            <person name="Aguilar-Osorio G."/>
            <person name="Amillis S."/>
            <person name="Uchima C.A."/>
            <person name="Anderluh G."/>
            <person name="Asadollahi M."/>
            <person name="Askin M."/>
            <person name="Barry K."/>
            <person name="Battaglia E."/>
            <person name="Bayram O."/>
            <person name="Benocci T."/>
            <person name="Braus-Stromeyer S.A."/>
            <person name="Caldana C."/>
            <person name="Canovas D."/>
            <person name="Cerqueira G.C."/>
            <person name="Chen F."/>
            <person name="Chen W."/>
            <person name="Choi C."/>
            <person name="Clum A."/>
            <person name="Dos Santos R.A."/>
            <person name="Damasio A.R."/>
            <person name="Diallinas G."/>
            <person name="Emri T."/>
            <person name="Fekete E."/>
            <person name="Flipphi M."/>
            <person name="Freyberg S."/>
            <person name="Gallo A."/>
            <person name="Gournas C."/>
            <person name="Habgood R."/>
            <person name="Hainaut M."/>
            <person name="Harispe M.L."/>
            <person name="Henrissat B."/>
            <person name="Hilden K.S."/>
            <person name="Hope R."/>
            <person name="Hossain A."/>
            <person name="Karabika E."/>
            <person name="Karaffa L."/>
            <person name="Karanyi Z."/>
            <person name="Krasevec N."/>
            <person name="Kuo A."/>
            <person name="Kusch H."/>
            <person name="LaButti K."/>
            <person name="Lagendijk E.L."/>
            <person name="Lapidus A."/>
            <person name="Levasseur A."/>
            <person name="Lindquist E."/>
            <person name="Lipzen A."/>
            <person name="Logrieco A.F."/>
            <person name="MacCabe A."/>
            <person name="Maekelae M.R."/>
            <person name="Malavazi I."/>
            <person name="Melin P."/>
            <person name="Meyer V."/>
            <person name="Mielnichuk N."/>
            <person name="Miskei M."/>
            <person name="Molnar A.P."/>
            <person name="Mule G."/>
            <person name="Ngan C.Y."/>
            <person name="Orejas M."/>
            <person name="Orosz E."/>
            <person name="Ouedraogo J.P."/>
            <person name="Overkamp K.M."/>
            <person name="Park H.-S."/>
            <person name="Perrone G."/>
            <person name="Piumi F."/>
            <person name="Punt P.J."/>
            <person name="Ram A.F."/>
            <person name="Ramon A."/>
            <person name="Rauscher S."/>
            <person name="Record E."/>
            <person name="Riano-Pachon D.M."/>
            <person name="Robert V."/>
            <person name="Roehrig J."/>
            <person name="Ruller R."/>
            <person name="Salamov A."/>
            <person name="Salih N.S."/>
            <person name="Samson R.A."/>
            <person name="Sandor E."/>
            <person name="Sanguinetti M."/>
            <person name="Schuetze T."/>
            <person name="Sepcic K."/>
            <person name="Shelest E."/>
            <person name="Sherlock G."/>
            <person name="Sophianopoulou V."/>
            <person name="Squina F.M."/>
            <person name="Sun H."/>
            <person name="Susca A."/>
            <person name="Todd R.B."/>
            <person name="Tsang A."/>
            <person name="Unkles S.E."/>
            <person name="van de Wiele N."/>
            <person name="van Rossen-Uffink D."/>
            <person name="Oliveira J.V."/>
            <person name="Vesth T.C."/>
            <person name="Visser J."/>
            <person name="Yu J.-H."/>
            <person name="Zhou M."/>
            <person name="Andersen M.R."/>
            <person name="Archer D.B."/>
            <person name="Baker S.E."/>
            <person name="Benoit I."/>
            <person name="Brakhage A.A."/>
            <person name="Braus G.H."/>
            <person name="Fischer R."/>
            <person name="Frisvad J.C."/>
            <person name="Goldman G.H."/>
            <person name="Houbraken J."/>
            <person name="Oakley B."/>
            <person name="Pocsi I."/>
            <person name="Scazzocchio C."/>
            <person name="Seiboth B."/>
            <person name="vanKuyk P.A."/>
            <person name="Wortman J."/>
            <person name="Dyer P.S."/>
            <person name="Grigoriev I.V."/>
        </authorList>
    </citation>
    <scope>NUCLEOTIDE SEQUENCE [LARGE SCALE GENOMIC DNA]</scope>
    <source>
        <strain evidence="2">ATCC 16872 / CBS 172.66 / WB 5094</strain>
    </source>
</reference>
<organism evidence="1 2">
    <name type="scientific">Aspergillus aculeatus (strain ATCC 16872 / CBS 172.66 / WB 5094)</name>
    <dbReference type="NCBI Taxonomy" id="690307"/>
    <lineage>
        <taxon>Eukaryota</taxon>
        <taxon>Fungi</taxon>
        <taxon>Dikarya</taxon>
        <taxon>Ascomycota</taxon>
        <taxon>Pezizomycotina</taxon>
        <taxon>Eurotiomycetes</taxon>
        <taxon>Eurotiomycetidae</taxon>
        <taxon>Eurotiales</taxon>
        <taxon>Aspergillaceae</taxon>
        <taxon>Aspergillus</taxon>
        <taxon>Aspergillus subgen. Circumdati</taxon>
    </lineage>
</organism>
<accession>A0A1L9WQH6</accession>
<name>A0A1L9WQH6_ASPA1</name>
<evidence type="ECO:0000313" key="2">
    <source>
        <dbReference type="Proteomes" id="UP000184546"/>
    </source>
</evidence>